<keyword evidence="7 17" id="KW-0067">ATP-binding</keyword>
<feature type="domain" description="YjeF N-terminal" evidence="21">
    <location>
        <begin position="9"/>
        <end position="217"/>
    </location>
</feature>
<dbReference type="InterPro" id="IPR000631">
    <property type="entry name" value="CARKD"/>
</dbReference>
<gene>
    <name evidence="18" type="primary">nnrE</name>
    <name evidence="17" type="synonym">nnrD</name>
    <name evidence="22" type="ORF">CJD36_013770</name>
</gene>
<comment type="cofactor">
    <cofactor evidence="17">
        <name>Mg(2+)</name>
        <dbReference type="ChEBI" id="CHEBI:18420"/>
    </cofactor>
</comment>
<evidence type="ECO:0000256" key="12">
    <source>
        <dbReference type="ARBA" id="ARBA00023239"/>
    </source>
</evidence>
<dbReference type="Proteomes" id="UP000239872">
    <property type="component" value="Unassembled WGS sequence"/>
</dbReference>
<dbReference type="AlphaFoldDB" id="A0A2S7SVR7"/>
<evidence type="ECO:0000256" key="6">
    <source>
        <dbReference type="ARBA" id="ARBA00022741"/>
    </source>
</evidence>
<protein>
    <recommendedName>
        <fullName evidence="19">Bifunctional NAD(P)H-hydrate repair enzyme</fullName>
    </recommendedName>
    <alternativeName>
        <fullName evidence="19">Nicotinamide nucleotide repair protein</fullName>
    </alternativeName>
    <domain>
        <recommendedName>
            <fullName evidence="19">ADP-dependent (S)-NAD(P)H-hydrate dehydratase</fullName>
            <ecNumber evidence="19">4.2.1.136</ecNumber>
        </recommendedName>
        <alternativeName>
            <fullName evidence="19">ADP-dependent NAD(P)HX dehydratase</fullName>
        </alternativeName>
    </domain>
    <domain>
        <recommendedName>
            <fullName evidence="19">NAD(P)H-hydrate epimerase</fullName>
            <ecNumber evidence="19">5.1.99.6</ecNumber>
        </recommendedName>
    </domain>
</protein>
<feature type="binding site" evidence="17">
    <location>
        <position position="324"/>
    </location>
    <ligand>
        <name>(6S)-NADPHX</name>
        <dbReference type="ChEBI" id="CHEBI:64076"/>
    </ligand>
</feature>
<dbReference type="PIRSF" id="PIRSF017184">
    <property type="entry name" value="Nnr"/>
    <property type="match status" value="1"/>
</dbReference>
<evidence type="ECO:0000313" key="22">
    <source>
        <dbReference type="EMBL" id="PQJ11032.1"/>
    </source>
</evidence>
<feature type="binding site" evidence="17">
    <location>
        <position position="440"/>
    </location>
    <ligand>
        <name>(6S)-NADPHX</name>
        <dbReference type="ChEBI" id="CHEBI:64076"/>
    </ligand>
</feature>
<dbReference type="GO" id="GO:0110051">
    <property type="term" value="P:metabolite repair"/>
    <property type="evidence" value="ECO:0007669"/>
    <property type="project" value="TreeGrafter"/>
</dbReference>
<feature type="binding site" evidence="18">
    <location>
        <position position="126"/>
    </location>
    <ligand>
        <name>K(+)</name>
        <dbReference type="ChEBI" id="CHEBI:29103"/>
    </ligand>
</feature>
<evidence type="ECO:0000259" key="20">
    <source>
        <dbReference type="PROSITE" id="PS51383"/>
    </source>
</evidence>
<evidence type="ECO:0000256" key="17">
    <source>
        <dbReference type="HAMAP-Rule" id="MF_01965"/>
    </source>
</evidence>
<evidence type="ECO:0000259" key="21">
    <source>
        <dbReference type="PROSITE" id="PS51385"/>
    </source>
</evidence>
<feature type="binding site" evidence="18">
    <location>
        <position position="58"/>
    </location>
    <ligand>
        <name>K(+)</name>
        <dbReference type="ChEBI" id="CHEBI:29103"/>
    </ligand>
</feature>
<evidence type="ECO:0000256" key="15">
    <source>
        <dbReference type="ARBA" id="ARBA00048238"/>
    </source>
</evidence>
<keyword evidence="11 18" id="KW-0413">Isomerase</keyword>
<comment type="caution">
    <text evidence="22">The sequence shown here is derived from an EMBL/GenBank/DDBJ whole genome shotgun (WGS) entry which is preliminary data.</text>
</comment>
<dbReference type="PROSITE" id="PS01050">
    <property type="entry name" value="YJEF_C_2"/>
    <property type="match status" value="1"/>
</dbReference>
<evidence type="ECO:0000256" key="2">
    <source>
        <dbReference type="ARBA" id="ARBA00000909"/>
    </source>
</evidence>
<dbReference type="InterPro" id="IPR029056">
    <property type="entry name" value="Ribokinase-like"/>
</dbReference>
<proteinExistence type="inferred from homology"/>
<evidence type="ECO:0000256" key="8">
    <source>
        <dbReference type="ARBA" id="ARBA00022857"/>
    </source>
</evidence>
<dbReference type="InterPro" id="IPR036652">
    <property type="entry name" value="YjeF_N_dom_sf"/>
</dbReference>
<dbReference type="RefSeq" id="WP_105039760.1">
    <property type="nucleotide sequence ID" value="NZ_PPSL01000003.1"/>
</dbReference>
<dbReference type="NCBIfam" id="TIGR00197">
    <property type="entry name" value="yjeF_nterm"/>
    <property type="match status" value="1"/>
</dbReference>
<dbReference type="GO" id="GO:0052855">
    <property type="term" value="F:ADP-dependent NAD(P)H-hydrate dehydratase activity"/>
    <property type="evidence" value="ECO:0007669"/>
    <property type="project" value="UniProtKB-UniRule"/>
</dbReference>
<evidence type="ECO:0000256" key="18">
    <source>
        <dbReference type="HAMAP-Rule" id="MF_01966"/>
    </source>
</evidence>
<dbReference type="EMBL" id="PPSL01000003">
    <property type="protein sequence ID" value="PQJ11032.1"/>
    <property type="molecule type" value="Genomic_DNA"/>
</dbReference>
<sequence>MKIFTSAQIRECDEQTIKVSGIRSIDLMERAANKCADWLKASFPKETLFIILCGPGNNGGDGLAIARMLHLRSYGVKAFLLNFGNELSADCATNFQKLKQVNEQLVTVVEPDTFLSDLPPHVVIIDAILGAGLSRPASGWVAAFIERINKMPNRKLAIDIPSGMAADIVGDRDAAVLKVRDTLTFQFYKRSFLHPETAPAAGNIQVLDIRLDKGFIDTTHTNYRTLEREDILALYKPRNRFAHKGTYGSVLICGGAHGKTGAIVLSSRAALRSGAGLVTALVPESGYQVMQSSVPEAMCQTSGREAVDAIQNWNKYTAIGIGPGMGTTSDSVRALSDFLEDCKQPVVLDADALNIIGRHSDLLAKLPKNSILTPHPKEFGRLFGENTNSMIQVDNARIHAMRYNINIVLKGHHTAIINTEGECWYNMTGNAGMATGGAGDVLTGIITGLLAQGYEPQAAAMMGVYLHGTAGDLAAKELSEEAMIAGDIIDYMGKAFLSLA</sequence>
<evidence type="ECO:0000313" key="23">
    <source>
        <dbReference type="Proteomes" id="UP000239872"/>
    </source>
</evidence>
<dbReference type="GO" id="GO:0052856">
    <property type="term" value="F:NAD(P)HX epimerase activity"/>
    <property type="evidence" value="ECO:0007669"/>
    <property type="project" value="UniProtKB-UniRule"/>
</dbReference>
<keyword evidence="5 18" id="KW-0479">Metal-binding</keyword>
<keyword evidence="23" id="KW-1185">Reference proteome</keyword>
<evidence type="ECO:0000256" key="7">
    <source>
        <dbReference type="ARBA" id="ARBA00022840"/>
    </source>
</evidence>
<keyword evidence="10 17" id="KW-0520">NAD</keyword>
<dbReference type="GO" id="GO:0005524">
    <property type="term" value="F:ATP binding"/>
    <property type="evidence" value="ECO:0007669"/>
    <property type="project" value="UniProtKB-UniRule"/>
</dbReference>
<keyword evidence="9 18" id="KW-0630">Potassium</keyword>
<feature type="binding site" evidence="18">
    <location>
        <begin position="130"/>
        <end position="136"/>
    </location>
    <ligand>
        <name>(6S)-NADPHX</name>
        <dbReference type="ChEBI" id="CHEBI:64076"/>
    </ligand>
</feature>
<evidence type="ECO:0000256" key="11">
    <source>
        <dbReference type="ARBA" id="ARBA00023235"/>
    </source>
</evidence>
<evidence type="ECO:0000256" key="19">
    <source>
        <dbReference type="PIRNR" id="PIRNR017184"/>
    </source>
</evidence>
<evidence type="ECO:0000256" key="16">
    <source>
        <dbReference type="ARBA" id="ARBA00049209"/>
    </source>
</evidence>
<evidence type="ECO:0000256" key="4">
    <source>
        <dbReference type="ARBA" id="ARBA00009524"/>
    </source>
</evidence>
<accession>A0A2S7SVR7</accession>
<dbReference type="SUPFAM" id="SSF64153">
    <property type="entry name" value="YjeF N-terminal domain-like"/>
    <property type="match status" value="1"/>
</dbReference>
<dbReference type="Pfam" id="PF03853">
    <property type="entry name" value="YjeF_N"/>
    <property type="match status" value="1"/>
</dbReference>
<keyword evidence="13" id="KW-0511">Multifunctional enzyme</keyword>
<keyword evidence="6 17" id="KW-0547">Nucleotide-binding</keyword>
<evidence type="ECO:0000256" key="9">
    <source>
        <dbReference type="ARBA" id="ARBA00022958"/>
    </source>
</evidence>
<comment type="function">
    <text evidence="18">Catalyzes the epimerization of the S- and R-forms of NAD(P)HX, a damaged form of NAD(P)H that is a result of enzymatic or heat-dependent hydration. This is a prerequisite for the S-specific NAD(P)H-hydrate dehydratase to allow the repair of both epimers of NAD(P)HX.</text>
</comment>
<name>A0A2S7SVR7_9BACT</name>
<dbReference type="InterPro" id="IPR017953">
    <property type="entry name" value="Carbohydrate_kinase_pred_CS"/>
</dbReference>
<evidence type="ECO:0000256" key="1">
    <source>
        <dbReference type="ARBA" id="ARBA00000013"/>
    </source>
</evidence>
<feature type="binding site" evidence="17">
    <location>
        <position position="375"/>
    </location>
    <ligand>
        <name>(6S)-NADPHX</name>
        <dbReference type="ChEBI" id="CHEBI:64076"/>
    </ligand>
</feature>
<dbReference type="Gene3D" id="3.40.1190.20">
    <property type="match status" value="1"/>
</dbReference>
<dbReference type="GO" id="GO:0046496">
    <property type="term" value="P:nicotinamide nucleotide metabolic process"/>
    <property type="evidence" value="ECO:0007669"/>
    <property type="project" value="UniProtKB-UniRule"/>
</dbReference>
<feature type="binding site" evidence="17">
    <location>
        <begin position="410"/>
        <end position="414"/>
    </location>
    <ligand>
        <name>AMP</name>
        <dbReference type="ChEBI" id="CHEBI:456215"/>
    </ligand>
</feature>
<dbReference type="NCBIfam" id="TIGR00196">
    <property type="entry name" value="yjeF_cterm"/>
    <property type="match status" value="1"/>
</dbReference>
<dbReference type="GO" id="GO:0046872">
    <property type="term" value="F:metal ion binding"/>
    <property type="evidence" value="ECO:0007669"/>
    <property type="project" value="UniProtKB-UniRule"/>
</dbReference>
<dbReference type="EC" id="5.1.99.6" evidence="19"/>
<comment type="similarity">
    <text evidence="18">Belongs to the NnrE/AIBP family.</text>
</comment>
<comment type="function">
    <text evidence="17">Catalyzes the dehydration of the S-form of NAD(P)HX at the expense of ADP, which is converted to AMP. Together with NAD(P)HX epimerase, which catalyzes the epimerization of the S- and R-forms, the enzyme allows the repair of both epimers of NAD(P)HX, a damaged form of NAD(P)H that is a result of enzymatic or heat-dependent hydration.</text>
</comment>
<feature type="binding site" evidence="18">
    <location>
        <begin position="57"/>
        <end position="61"/>
    </location>
    <ligand>
        <name>(6S)-NADPHX</name>
        <dbReference type="ChEBI" id="CHEBI:64076"/>
    </ligand>
</feature>
<comment type="cofactor">
    <cofactor evidence="18 19">
        <name>K(+)</name>
        <dbReference type="ChEBI" id="CHEBI:29103"/>
    </cofactor>
    <text evidence="18 19">Binds 1 potassium ion per subunit.</text>
</comment>
<dbReference type="HAMAP" id="MF_01965">
    <property type="entry name" value="NADHX_dehydratase"/>
    <property type="match status" value="1"/>
</dbReference>
<comment type="similarity">
    <text evidence="17">Belongs to the NnrD/CARKD family.</text>
</comment>
<feature type="domain" description="YjeF C-terminal" evidence="20">
    <location>
        <begin position="227"/>
        <end position="499"/>
    </location>
</feature>
<dbReference type="InterPro" id="IPR004443">
    <property type="entry name" value="YjeF_N_dom"/>
</dbReference>
<dbReference type="OrthoDB" id="9806925at2"/>
<feature type="binding site" evidence="17">
    <location>
        <position position="262"/>
    </location>
    <ligand>
        <name>(6S)-NADPHX</name>
        <dbReference type="ChEBI" id="CHEBI:64076"/>
    </ligand>
</feature>
<evidence type="ECO:0000256" key="14">
    <source>
        <dbReference type="ARBA" id="ARBA00025153"/>
    </source>
</evidence>
<keyword evidence="8 17" id="KW-0521">NADP</keyword>
<dbReference type="PANTHER" id="PTHR12592:SF0">
    <property type="entry name" value="ATP-DEPENDENT (S)-NAD(P)H-HYDRATE DEHYDRATASE"/>
    <property type="match status" value="1"/>
</dbReference>
<comment type="similarity">
    <text evidence="4 19">In the C-terminal section; belongs to the NnrD/CARKD family.</text>
</comment>
<feature type="binding site" evidence="18">
    <location>
        <position position="162"/>
    </location>
    <ligand>
        <name>K(+)</name>
        <dbReference type="ChEBI" id="CHEBI:29103"/>
    </ligand>
</feature>
<evidence type="ECO:0000256" key="13">
    <source>
        <dbReference type="ARBA" id="ARBA00023268"/>
    </source>
</evidence>
<comment type="catalytic activity">
    <reaction evidence="2 18 19">
        <text>(6R)-NADPHX = (6S)-NADPHX</text>
        <dbReference type="Rhea" id="RHEA:32227"/>
        <dbReference type="ChEBI" id="CHEBI:64076"/>
        <dbReference type="ChEBI" id="CHEBI:64077"/>
        <dbReference type="EC" id="5.1.99.6"/>
    </reaction>
</comment>
<evidence type="ECO:0000256" key="5">
    <source>
        <dbReference type="ARBA" id="ARBA00022723"/>
    </source>
</evidence>
<feature type="binding site" evidence="18">
    <location>
        <position position="159"/>
    </location>
    <ligand>
        <name>(6S)-NADPHX</name>
        <dbReference type="ChEBI" id="CHEBI:64076"/>
    </ligand>
</feature>
<comment type="catalytic activity">
    <reaction evidence="16 17 19">
        <text>(6S)-NADPHX + ADP = AMP + phosphate + NADPH + H(+)</text>
        <dbReference type="Rhea" id="RHEA:32235"/>
        <dbReference type="ChEBI" id="CHEBI:15378"/>
        <dbReference type="ChEBI" id="CHEBI:43474"/>
        <dbReference type="ChEBI" id="CHEBI:57783"/>
        <dbReference type="ChEBI" id="CHEBI:64076"/>
        <dbReference type="ChEBI" id="CHEBI:456215"/>
        <dbReference type="ChEBI" id="CHEBI:456216"/>
        <dbReference type="EC" id="4.2.1.136"/>
    </reaction>
</comment>
<comment type="catalytic activity">
    <reaction evidence="1 18 19">
        <text>(6R)-NADHX = (6S)-NADHX</text>
        <dbReference type="Rhea" id="RHEA:32215"/>
        <dbReference type="ChEBI" id="CHEBI:64074"/>
        <dbReference type="ChEBI" id="CHEBI:64075"/>
        <dbReference type="EC" id="5.1.99.6"/>
    </reaction>
</comment>
<dbReference type="CDD" id="cd01171">
    <property type="entry name" value="YXKO-related"/>
    <property type="match status" value="1"/>
</dbReference>
<feature type="binding site" evidence="17">
    <location>
        <position position="439"/>
    </location>
    <ligand>
        <name>AMP</name>
        <dbReference type="ChEBI" id="CHEBI:456215"/>
    </ligand>
</feature>
<comment type="catalytic activity">
    <reaction evidence="15 17 19">
        <text>(6S)-NADHX + ADP = AMP + phosphate + NADH + H(+)</text>
        <dbReference type="Rhea" id="RHEA:32223"/>
        <dbReference type="ChEBI" id="CHEBI:15378"/>
        <dbReference type="ChEBI" id="CHEBI:43474"/>
        <dbReference type="ChEBI" id="CHEBI:57945"/>
        <dbReference type="ChEBI" id="CHEBI:64074"/>
        <dbReference type="ChEBI" id="CHEBI:456215"/>
        <dbReference type="ChEBI" id="CHEBI:456216"/>
        <dbReference type="EC" id="4.2.1.136"/>
    </reaction>
</comment>
<comment type="function">
    <text evidence="14 19">Bifunctional enzyme that catalyzes the epimerization of the S- and R-forms of NAD(P)HX and the dehydration of the S-form of NAD(P)HX at the expense of ADP, which is converted to AMP. This allows the repair of both epimers of NAD(P)HX, a damaged form of NAD(P)H that is a result of enzymatic or heat-dependent hydration.</text>
</comment>
<dbReference type="EC" id="4.2.1.136" evidence="19"/>
<dbReference type="PROSITE" id="PS51385">
    <property type="entry name" value="YJEF_N"/>
    <property type="match status" value="1"/>
</dbReference>
<dbReference type="HAMAP" id="MF_01966">
    <property type="entry name" value="NADHX_epimerase"/>
    <property type="match status" value="1"/>
</dbReference>
<comment type="similarity">
    <text evidence="3 19">In the N-terminal section; belongs to the NnrE/AIBP family.</text>
</comment>
<dbReference type="SUPFAM" id="SSF53613">
    <property type="entry name" value="Ribokinase-like"/>
    <property type="match status" value="1"/>
</dbReference>
<evidence type="ECO:0000256" key="3">
    <source>
        <dbReference type="ARBA" id="ARBA00006001"/>
    </source>
</evidence>
<dbReference type="InterPro" id="IPR030677">
    <property type="entry name" value="Nnr"/>
</dbReference>
<dbReference type="PROSITE" id="PS51383">
    <property type="entry name" value="YJEF_C_3"/>
    <property type="match status" value="1"/>
</dbReference>
<organism evidence="22 23">
    <name type="scientific">Flavipsychrobacter stenotrophus</name>
    <dbReference type="NCBI Taxonomy" id="2077091"/>
    <lineage>
        <taxon>Bacteria</taxon>
        <taxon>Pseudomonadati</taxon>
        <taxon>Bacteroidota</taxon>
        <taxon>Chitinophagia</taxon>
        <taxon>Chitinophagales</taxon>
        <taxon>Chitinophagaceae</taxon>
        <taxon>Flavipsychrobacter</taxon>
    </lineage>
</organism>
<dbReference type="PANTHER" id="PTHR12592">
    <property type="entry name" value="ATP-DEPENDENT (S)-NAD(P)H-HYDRATE DEHYDRATASE FAMILY MEMBER"/>
    <property type="match status" value="1"/>
</dbReference>
<keyword evidence="12 17" id="KW-0456">Lyase</keyword>
<dbReference type="Pfam" id="PF01256">
    <property type="entry name" value="Carb_kinase"/>
    <property type="match status" value="1"/>
</dbReference>
<dbReference type="Gene3D" id="3.40.50.10260">
    <property type="entry name" value="YjeF N-terminal domain"/>
    <property type="match status" value="1"/>
</dbReference>
<reference evidence="22 23" key="1">
    <citation type="submission" date="2018-01" db="EMBL/GenBank/DDBJ databases">
        <title>A novel member of the phylum Bacteroidetes isolated from glacier ice.</title>
        <authorList>
            <person name="Liu Q."/>
            <person name="Xin Y.-H."/>
        </authorList>
    </citation>
    <scope>NUCLEOTIDE SEQUENCE [LARGE SCALE GENOMIC DNA]</scope>
    <source>
        <strain evidence="22 23">RB1R16</strain>
    </source>
</reference>
<comment type="subunit">
    <text evidence="17">Homotetramer.</text>
</comment>
<evidence type="ECO:0000256" key="10">
    <source>
        <dbReference type="ARBA" id="ARBA00023027"/>
    </source>
</evidence>
<comment type="caution">
    <text evidence="18">Lacks conserved residue(s) required for the propagation of feature annotation.</text>
</comment>